<dbReference type="RefSeq" id="WP_070969799.1">
    <property type="nucleotide sequence ID" value="NZ_CP017715.1"/>
</dbReference>
<accession>A0A1D9GLY9</accession>
<evidence type="ECO:0000256" key="1">
    <source>
        <dbReference type="SAM" id="SignalP"/>
    </source>
</evidence>
<dbReference type="PROSITE" id="PS51257">
    <property type="entry name" value="PROKAR_LIPOPROTEIN"/>
    <property type="match status" value="1"/>
</dbReference>
<keyword evidence="3" id="KW-1185">Reference proteome</keyword>
<dbReference type="KEGG" id="msq:BKP64_11000"/>
<organism evidence="2 3">
    <name type="scientific">Marinobacter salinus</name>
    <dbReference type="NCBI Taxonomy" id="1874317"/>
    <lineage>
        <taxon>Bacteria</taxon>
        <taxon>Pseudomonadati</taxon>
        <taxon>Pseudomonadota</taxon>
        <taxon>Gammaproteobacteria</taxon>
        <taxon>Pseudomonadales</taxon>
        <taxon>Marinobacteraceae</taxon>
        <taxon>Marinobacter</taxon>
    </lineage>
</organism>
<dbReference type="EMBL" id="CP017715">
    <property type="protein sequence ID" value="AOY88656.1"/>
    <property type="molecule type" value="Genomic_DNA"/>
</dbReference>
<dbReference type="AlphaFoldDB" id="A0A1D9GLY9"/>
<sequence>MKQLILLALLALSGCVTQMGQPIDQQKMVELEEGETTKEQAIAAFGPPMNLVQGSNGKQILMWMHGNAGIWGAQKSQSLSITFDEDGVLESYFSSNMEPPNR</sequence>
<reference evidence="2 3" key="1">
    <citation type="submission" date="2016-10" db="EMBL/GenBank/DDBJ databases">
        <title>Marinobacter salinus sp. nov., a moderately halophilic bacterium isolated from a tidal flat environment.</title>
        <authorList>
            <person name="Park S.-J."/>
        </authorList>
    </citation>
    <scope>NUCLEOTIDE SEQUENCE [LARGE SCALE GENOMIC DNA]</scope>
    <source>
        <strain evidence="2 3">Hb8</strain>
    </source>
</reference>
<feature type="signal peptide" evidence="1">
    <location>
        <begin position="1"/>
        <end position="18"/>
    </location>
</feature>
<keyword evidence="1" id="KW-0732">Signal</keyword>
<name>A0A1D9GLY9_9GAMM</name>
<evidence type="ECO:0000313" key="2">
    <source>
        <dbReference type="EMBL" id="AOY88656.1"/>
    </source>
</evidence>
<gene>
    <name evidence="2" type="ORF">BKP64_11000</name>
</gene>
<evidence type="ECO:0000313" key="3">
    <source>
        <dbReference type="Proteomes" id="UP000177445"/>
    </source>
</evidence>
<protein>
    <recommendedName>
        <fullName evidence="4">Lipoprotein SmpA/OmlA domain-containing protein</fullName>
    </recommendedName>
</protein>
<dbReference type="Proteomes" id="UP000177445">
    <property type="component" value="Chromosome"/>
</dbReference>
<proteinExistence type="predicted"/>
<feature type="chain" id="PRO_5009442061" description="Lipoprotein SmpA/OmlA domain-containing protein" evidence="1">
    <location>
        <begin position="19"/>
        <end position="102"/>
    </location>
</feature>
<dbReference type="STRING" id="1874317.BKP64_11000"/>
<evidence type="ECO:0008006" key="4">
    <source>
        <dbReference type="Google" id="ProtNLM"/>
    </source>
</evidence>